<dbReference type="Gene3D" id="3.40.50.300">
    <property type="entry name" value="P-loop containing nucleotide triphosphate hydrolases"/>
    <property type="match status" value="1"/>
</dbReference>
<reference evidence="2" key="1">
    <citation type="submission" date="2023-07" db="EMBL/GenBank/DDBJ databases">
        <title>Mycolicibacterium sp. nov., a novel bacterial species.</title>
        <authorList>
            <person name="Cao Y."/>
        </authorList>
    </citation>
    <scope>NUCLEOTIDE SEQUENCE</scope>
    <source>
        <strain evidence="2">KC 300</strain>
    </source>
</reference>
<dbReference type="PANTHER" id="PTHR43394:SF1">
    <property type="entry name" value="ATP-BINDING CASSETTE SUB-FAMILY B MEMBER 10, MITOCHONDRIAL"/>
    <property type="match status" value="1"/>
</dbReference>
<dbReference type="PANTHER" id="PTHR43394">
    <property type="entry name" value="ATP-DEPENDENT PERMEASE MDL1, MITOCHONDRIAL"/>
    <property type="match status" value="1"/>
</dbReference>
<evidence type="ECO:0000259" key="1">
    <source>
        <dbReference type="Pfam" id="PF00005"/>
    </source>
</evidence>
<dbReference type="SUPFAM" id="SSF52540">
    <property type="entry name" value="P-loop containing nucleoside triphosphate hydrolases"/>
    <property type="match status" value="1"/>
</dbReference>
<organism evidence="2 3">
    <name type="scientific">Mycolicibacterium arseniciresistens</name>
    <dbReference type="NCBI Taxonomy" id="3062257"/>
    <lineage>
        <taxon>Bacteria</taxon>
        <taxon>Bacillati</taxon>
        <taxon>Actinomycetota</taxon>
        <taxon>Actinomycetes</taxon>
        <taxon>Mycobacteriales</taxon>
        <taxon>Mycobacteriaceae</taxon>
        <taxon>Mycolicibacterium</taxon>
    </lineage>
</organism>
<dbReference type="InterPro" id="IPR027417">
    <property type="entry name" value="P-loop_NTPase"/>
</dbReference>
<dbReference type="InterPro" id="IPR039421">
    <property type="entry name" value="Type_1_exporter"/>
</dbReference>
<gene>
    <name evidence="2" type="ORF">Q2100_25155</name>
</gene>
<feature type="domain" description="ABC transporter" evidence="1">
    <location>
        <begin position="24"/>
        <end position="61"/>
    </location>
</feature>
<dbReference type="RefSeq" id="WP_302916247.1">
    <property type="nucleotide sequence ID" value="NZ_JAUMSQ010000273.1"/>
</dbReference>
<dbReference type="InterPro" id="IPR003439">
    <property type="entry name" value="ABC_transporter-like_ATP-bd"/>
</dbReference>
<keyword evidence="3" id="KW-1185">Reference proteome</keyword>
<comment type="caution">
    <text evidence="2">The sequence shown here is derived from an EMBL/GenBank/DDBJ whole genome shotgun (WGS) entry which is preliminary data.</text>
</comment>
<accession>A0ABT8UMN1</accession>
<keyword evidence="2" id="KW-0067">ATP-binding</keyword>
<protein>
    <submittedName>
        <fullName evidence="2">ATP-binding cassette domain-containing protein</fullName>
    </submittedName>
</protein>
<dbReference type="EMBL" id="JAUMSQ010000273">
    <property type="protein sequence ID" value="MDO3639053.1"/>
    <property type="molecule type" value="Genomic_DNA"/>
</dbReference>
<evidence type="ECO:0000313" key="3">
    <source>
        <dbReference type="Proteomes" id="UP001168823"/>
    </source>
</evidence>
<dbReference type="Pfam" id="PF00005">
    <property type="entry name" value="ABC_tran"/>
    <property type="match status" value="1"/>
</dbReference>
<sequence>AELRSALARAGLTDWLDTLPAGLSTVLVGGGAAVSAGQRRRLLLARALVSTFPVVLLDEPTEHLDAADAQRLLAELLTPGALFPADRAVLVATHHLTPTSTVCDSTSPPGG</sequence>
<keyword evidence="2" id="KW-0547">Nucleotide-binding</keyword>
<proteinExistence type="predicted"/>
<dbReference type="Proteomes" id="UP001168823">
    <property type="component" value="Unassembled WGS sequence"/>
</dbReference>
<dbReference type="GO" id="GO:0005524">
    <property type="term" value="F:ATP binding"/>
    <property type="evidence" value="ECO:0007669"/>
    <property type="project" value="UniProtKB-KW"/>
</dbReference>
<evidence type="ECO:0000313" key="2">
    <source>
        <dbReference type="EMBL" id="MDO3639053.1"/>
    </source>
</evidence>
<name>A0ABT8UMN1_9MYCO</name>
<feature type="non-terminal residue" evidence="2">
    <location>
        <position position="1"/>
    </location>
</feature>